<accession>A0A453EAZ0</accession>
<reference evidence="2" key="2">
    <citation type="journal article" date="2017" name="Nat. Plants">
        <title>The Aegilops tauschii genome reveals multiple impacts of transposons.</title>
        <authorList>
            <person name="Zhao G."/>
            <person name="Zou C."/>
            <person name="Li K."/>
            <person name="Wang K."/>
            <person name="Li T."/>
            <person name="Gao L."/>
            <person name="Zhang X."/>
            <person name="Wang H."/>
            <person name="Yang Z."/>
            <person name="Liu X."/>
            <person name="Jiang W."/>
            <person name="Mao L."/>
            <person name="Kong X."/>
            <person name="Jiao Y."/>
            <person name="Jia J."/>
        </authorList>
    </citation>
    <scope>NUCLEOTIDE SEQUENCE [LARGE SCALE GENOMIC DNA]</scope>
    <source>
        <strain evidence="2">cv. AL8/78</strain>
    </source>
</reference>
<reference evidence="1" key="4">
    <citation type="submission" date="2019-03" db="UniProtKB">
        <authorList>
            <consortium name="EnsemblPlants"/>
        </authorList>
    </citation>
    <scope>IDENTIFICATION</scope>
</reference>
<reference evidence="1" key="3">
    <citation type="journal article" date="2017" name="Nature">
        <title>Genome sequence of the progenitor of the wheat D genome Aegilops tauschii.</title>
        <authorList>
            <person name="Luo M.C."/>
            <person name="Gu Y.Q."/>
            <person name="Puiu D."/>
            <person name="Wang H."/>
            <person name="Twardziok S.O."/>
            <person name="Deal K.R."/>
            <person name="Huo N."/>
            <person name="Zhu T."/>
            <person name="Wang L."/>
            <person name="Wang Y."/>
            <person name="McGuire P.E."/>
            <person name="Liu S."/>
            <person name="Long H."/>
            <person name="Ramasamy R.K."/>
            <person name="Rodriguez J.C."/>
            <person name="Van S.L."/>
            <person name="Yuan L."/>
            <person name="Wang Z."/>
            <person name="Xia Z."/>
            <person name="Xiao L."/>
            <person name="Anderson O.D."/>
            <person name="Ouyang S."/>
            <person name="Liang Y."/>
            <person name="Zimin A.V."/>
            <person name="Pertea G."/>
            <person name="Qi P."/>
            <person name="Bennetzen J.L."/>
            <person name="Dai X."/>
            <person name="Dawson M.W."/>
            <person name="Muller H.G."/>
            <person name="Kugler K."/>
            <person name="Rivarola-Duarte L."/>
            <person name="Spannagl M."/>
            <person name="Mayer K.F.X."/>
            <person name="Lu F.H."/>
            <person name="Bevan M.W."/>
            <person name="Leroy P."/>
            <person name="Li P."/>
            <person name="You F.M."/>
            <person name="Sun Q."/>
            <person name="Liu Z."/>
            <person name="Lyons E."/>
            <person name="Wicker T."/>
            <person name="Salzberg S.L."/>
            <person name="Devos K.M."/>
            <person name="Dvorak J."/>
        </authorList>
    </citation>
    <scope>NUCLEOTIDE SEQUENCE [LARGE SCALE GENOMIC DNA]</scope>
    <source>
        <strain evidence="1">cv. AL8/78</strain>
    </source>
</reference>
<protein>
    <submittedName>
        <fullName evidence="1">Uncharacterized protein</fullName>
    </submittedName>
</protein>
<dbReference type="Proteomes" id="UP000015105">
    <property type="component" value="Chromosome 3D"/>
</dbReference>
<reference evidence="1" key="5">
    <citation type="journal article" date="2021" name="G3 (Bethesda)">
        <title>Aegilops tauschii genome assembly Aet v5.0 features greater sequence contiguity and improved annotation.</title>
        <authorList>
            <person name="Wang L."/>
            <person name="Zhu T."/>
            <person name="Rodriguez J.C."/>
            <person name="Deal K.R."/>
            <person name="Dubcovsky J."/>
            <person name="McGuire P.E."/>
            <person name="Lux T."/>
            <person name="Spannagl M."/>
            <person name="Mayer K.F.X."/>
            <person name="Baldrich P."/>
            <person name="Meyers B.C."/>
            <person name="Huo N."/>
            <person name="Gu Y.Q."/>
            <person name="Zhou H."/>
            <person name="Devos K.M."/>
            <person name="Bennetzen J.L."/>
            <person name="Unver T."/>
            <person name="Budak H."/>
            <person name="Gulick P.J."/>
            <person name="Galiba G."/>
            <person name="Kalapos B."/>
            <person name="Nelson D.R."/>
            <person name="Li P."/>
            <person name="You F.M."/>
            <person name="Luo M.C."/>
            <person name="Dvorak J."/>
        </authorList>
    </citation>
    <scope>NUCLEOTIDE SEQUENCE [LARGE SCALE GENOMIC DNA]</scope>
    <source>
        <strain evidence="1">cv. AL8/78</strain>
    </source>
</reference>
<proteinExistence type="predicted"/>
<keyword evidence="2" id="KW-1185">Reference proteome</keyword>
<organism evidence="1 2">
    <name type="scientific">Aegilops tauschii subsp. strangulata</name>
    <name type="common">Goatgrass</name>
    <dbReference type="NCBI Taxonomy" id="200361"/>
    <lineage>
        <taxon>Eukaryota</taxon>
        <taxon>Viridiplantae</taxon>
        <taxon>Streptophyta</taxon>
        <taxon>Embryophyta</taxon>
        <taxon>Tracheophyta</taxon>
        <taxon>Spermatophyta</taxon>
        <taxon>Magnoliopsida</taxon>
        <taxon>Liliopsida</taxon>
        <taxon>Poales</taxon>
        <taxon>Poaceae</taxon>
        <taxon>BOP clade</taxon>
        <taxon>Pooideae</taxon>
        <taxon>Triticodae</taxon>
        <taxon>Triticeae</taxon>
        <taxon>Triticinae</taxon>
        <taxon>Aegilops</taxon>
    </lineage>
</organism>
<dbReference type="STRING" id="200361.A0A453EAZ0"/>
<name>A0A453EAZ0_AEGTS</name>
<dbReference type="Gramene" id="AET3Gv20278300.1">
    <property type="protein sequence ID" value="AET3Gv20278300.1"/>
    <property type="gene ID" value="AET3Gv20278300"/>
</dbReference>
<dbReference type="EnsemblPlants" id="AET3Gv20278300.1">
    <property type="protein sequence ID" value="AET3Gv20278300.1"/>
    <property type="gene ID" value="AET3Gv20278300"/>
</dbReference>
<sequence>LYVQNCVRSLHRKNKPSLLLKLDIARAFDSVSWEYLLELLHRLGFSTRWRDWIAPLLSTSSSRCSLNG</sequence>
<reference evidence="2" key="1">
    <citation type="journal article" date="2014" name="Science">
        <title>Ancient hybridizations among the ancestral genomes of bread wheat.</title>
        <authorList>
            <consortium name="International Wheat Genome Sequencing Consortium,"/>
            <person name="Marcussen T."/>
            <person name="Sandve S.R."/>
            <person name="Heier L."/>
            <person name="Spannagl M."/>
            <person name="Pfeifer M."/>
            <person name="Jakobsen K.S."/>
            <person name="Wulff B.B."/>
            <person name="Steuernagel B."/>
            <person name="Mayer K.F."/>
            <person name="Olsen O.A."/>
        </authorList>
    </citation>
    <scope>NUCLEOTIDE SEQUENCE [LARGE SCALE GENOMIC DNA]</scope>
    <source>
        <strain evidence="2">cv. AL8/78</strain>
    </source>
</reference>
<evidence type="ECO:0000313" key="1">
    <source>
        <dbReference type="EnsemblPlants" id="AET3Gv20278300.1"/>
    </source>
</evidence>
<dbReference type="AlphaFoldDB" id="A0A453EAZ0"/>
<evidence type="ECO:0000313" key="2">
    <source>
        <dbReference type="Proteomes" id="UP000015105"/>
    </source>
</evidence>